<gene>
    <name evidence="5" type="ORF">V9T40_006273</name>
</gene>
<dbReference type="EMBL" id="JBBCAQ010000014">
    <property type="protein sequence ID" value="KAK7598038.1"/>
    <property type="molecule type" value="Genomic_DNA"/>
</dbReference>
<proteinExistence type="inferred from homology"/>
<sequence>MFSKNRSHLLAVCNSVAEQFCPRLRPAAALSRADRRKYQLQRRRCYSSAAGKGILLQSDYGTVAVPQLNVSQFIWKDYEKWGDKPMVTCGISGKSYTFEQGRYAATRFASALINQIGLKKGDVVGLLLPNMPEYVIAIHGAIEAGIITTFVNPMYTPEEVYRQFADADVRCCVTIPELLPLLEKISPRIKNYTQTVVVNPRKVDVSKSSAIDFDQLISSHSPSNLADSNIKPSDIAVLPYSSGTTGLPKGVMLTHANLIVNLEQLHHPSMCTFVGTTDASQEITLSVLPFFHIYGFNAILNNNMRQGMHLVTLPKFTPENYLQCLIKFKPTQLYVVPSLMLFMTSHPSVKPEYLATVKEIVSGAAPSTKSLIANFKNKFYLSKITIRQGYGMTESSPCVLLTPLDAKSSKDGSVGKLLKGTEARVVSLNTGADQPAHESGELLVRGPQVMKGYWKNDAATKETIDAEGWLHTGDVAYYDDDGYFFIIDRTKELIKVKGNQCYGWEVDKKLKMFRLNEQETLIPLKRLS</sequence>
<dbReference type="Pfam" id="PF00501">
    <property type="entry name" value="AMP-binding"/>
    <property type="match status" value="1"/>
</dbReference>
<evidence type="ECO:0000256" key="3">
    <source>
        <dbReference type="ARBA" id="ARBA00023140"/>
    </source>
</evidence>
<dbReference type="PANTHER" id="PTHR24096">
    <property type="entry name" value="LONG-CHAIN-FATTY-ACID--COA LIGASE"/>
    <property type="match status" value="1"/>
</dbReference>
<reference evidence="5 6" key="1">
    <citation type="submission" date="2024-03" db="EMBL/GenBank/DDBJ databases">
        <title>Adaptation during the transition from Ophiocordyceps entomopathogen to insect associate is accompanied by gene loss and intensified selection.</title>
        <authorList>
            <person name="Ward C.M."/>
            <person name="Onetto C.A."/>
            <person name="Borneman A.R."/>
        </authorList>
    </citation>
    <scope>NUCLEOTIDE SEQUENCE [LARGE SCALE GENOMIC DNA]</scope>
    <source>
        <strain evidence="5">AWRI1</strain>
        <tissue evidence="5">Single Adult Female</tissue>
    </source>
</reference>
<dbReference type="InterPro" id="IPR000873">
    <property type="entry name" value="AMP-dep_synth/lig_dom"/>
</dbReference>
<name>A0AAN9Y791_9HEMI</name>
<comment type="caution">
    <text evidence="5">The sequence shown here is derived from an EMBL/GenBank/DDBJ whole genome shotgun (WGS) entry which is preliminary data.</text>
</comment>
<dbReference type="AlphaFoldDB" id="A0AAN9Y791"/>
<comment type="similarity">
    <text evidence="2">Belongs to the ATP-dependent AMP-binding enzyme family.</text>
</comment>
<dbReference type="GO" id="GO:0046949">
    <property type="term" value="P:fatty-acyl-CoA biosynthetic process"/>
    <property type="evidence" value="ECO:0007669"/>
    <property type="project" value="TreeGrafter"/>
</dbReference>
<dbReference type="InterPro" id="IPR020845">
    <property type="entry name" value="AMP-binding_CS"/>
</dbReference>
<keyword evidence="3" id="KW-0576">Peroxisome</keyword>
<feature type="domain" description="AMP-dependent synthetase/ligase" evidence="4">
    <location>
        <begin position="78"/>
        <end position="454"/>
    </location>
</feature>
<evidence type="ECO:0000256" key="1">
    <source>
        <dbReference type="ARBA" id="ARBA00004275"/>
    </source>
</evidence>
<keyword evidence="6" id="KW-1185">Reference proteome</keyword>
<organism evidence="5 6">
    <name type="scientific">Parthenolecanium corni</name>
    <dbReference type="NCBI Taxonomy" id="536013"/>
    <lineage>
        <taxon>Eukaryota</taxon>
        <taxon>Metazoa</taxon>
        <taxon>Ecdysozoa</taxon>
        <taxon>Arthropoda</taxon>
        <taxon>Hexapoda</taxon>
        <taxon>Insecta</taxon>
        <taxon>Pterygota</taxon>
        <taxon>Neoptera</taxon>
        <taxon>Paraneoptera</taxon>
        <taxon>Hemiptera</taxon>
        <taxon>Sternorrhyncha</taxon>
        <taxon>Coccoidea</taxon>
        <taxon>Coccidae</taxon>
        <taxon>Parthenolecanium</taxon>
    </lineage>
</organism>
<dbReference type="FunFam" id="3.40.50.12780:FF:000003">
    <property type="entry name" value="Long-chain-fatty-acid--CoA ligase FadD"/>
    <property type="match status" value="1"/>
</dbReference>
<accession>A0AAN9Y791</accession>
<evidence type="ECO:0000256" key="2">
    <source>
        <dbReference type="ARBA" id="ARBA00006432"/>
    </source>
</evidence>
<dbReference type="GO" id="GO:0004467">
    <property type="term" value="F:long-chain fatty acid-CoA ligase activity"/>
    <property type="evidence" value="ECO:0007669"/>
    <property type="project" value="TreeGrafter"/>
</dbReference>
<dbReference type="SUPFAM" id="SSF56801">
    <property type="entry name" value="Acetyl-CoA synthetase-like"/>
    <property type="match status" value="1"/>
</dbReference>
<evidence type="ECO:0000259" key="4">
    <source>
        <dbReference type="Pfam" id="PF00501"/>
    </source>
</evidence>
<dbReference type="Proteomes" id="UP001367676">
    <property type="component" value="Unassembled WGS sequence"/>
</dbReference>
<evidence type="ECO:0000313" key="5">
    <source>
        <dbReference type="EMBL" id="KAK7598038.1"/>
    </source>
</evidence>
<protein>
    <recommendedName>
        <fullName evidence="4">AMP-dependent synthetase/ligase domain-containing protein</fullName>
    </recommendedName>
</protein>
<dbReference type="Gene3D" id="3.40.50.12780">
    <property type="entry name" value="N-terminal domain of ligase-like"/>
    <property type="match status" value="1"/>
</dbReference>
<dbReference type="GO" id="GO:0005777">
    <property type="term" value="C:peroxisome"/>
    <property type="evidence" value="ECO:0007669"/>
    <property type="project" value="UniProtKB-SubCell"/>
</dbReference>
<evidence type="ECO:0000313" key="6">
    <source>
        <dbReference type="Proteomes" id="UP001367676"/>
    </source>
</evidence>
<dbReference type="PROSITE" id="PS00455">
    <property type="entry name" value="AMP_BINDING"/>
    <property type="match status" value="1"/>
</dbReference>
<dbReference type="PANTHER" id="PTHR24096:SF394">
    <property type="entry name" value="LUCIFERIN 4-MONOOXYGENASE"/>
    <property type="match status" value="1"/>
</dbReference>
<dbReference type="InterPro" id="IPR042099">
    <property type="entry name" value="ANL_N_sf"/>
</dbReference>
<comment type="subcellular location">
    <subcellularLocation>
        <location evidence="1">Peroxisome</location>
    </subcellularLocation>
</comment>